<evidence type="ECO:0000313" key="1">
    <source>
        <dbReference type="EMBL" id="EKC65119.1"/>
    </source>
</evidence>
<protein>
    <submittedName>
        <fullName evidence="1">5'-nucleotidase</fullName>
    </submittedName>
</protein>
<gene>
    <name evidence="1" type="ORF">OBE_06600</name>
</gene>
<sequence length="149" mass="16795">MVEKYRERYREKGLWESRAYDGIPELLKKLRDCGVKTATASSKPEQFIISILKKNNLYDYFDYVGGVTFDEIRSDKTQIIENALKKLGSSKNDAVMVGDRKFDIDGAKGAGIPCIAVLYGFGSLEEFREHKADYIVSTPAEIEKLIISG</sequence>
<dbReference type="PANTHER" id="PTHR43434">
    <property type="entry name" value="PHOSPHOGLYCOLATE PHOSPHATASE"/>
    <property type="match status" value="1"/>
</dbReference>
<proteinExistence type="predicted"/>
<comment type="caution">
    <text evidence="1">The sequence shown here is derived from an EMBL/GenBank/DDBJ whole genome shotgun (WGS) entry which is preliminary data.</text>
</comment>
<dbReference type="AlphaFoldDB" id="K1TCH9"/>
<name>K1TCH9_9ZZZZ</name>
<dbReference type="InterPro" id="IPR050155">
    <property type="entry name" value="HAD-like_hydrolase_sf"/>
</dbReference>
<dbReference type="InterPro" id="IPR023214">
    <property type="entry name" value="HAD_sf"/>
</dbReference>
<accession>K1TCH9</accession>
<dbReference type="SUPFAM" id="SSF56784">
    <property type="entry name" value="HAD-like"/>
    <property type="match status" value="1"/>
</dbReference>
<dbReference type="InterPro" id="IPR041492">
    <property type="entry name" value="HAD_2"/>
</dbReference>
<dbReference type="InterPro" id="IPR036412">
    <property type="entry name" value="HAD-like_sf"/>
</dbReference>
<reference evidence="1" key="1">
    <citation type="journal article" date="2013" name="Environ. Microbiol.">
        <title>Microbiota from the distal guts of lean and obese adolescents exhibit partial functional redundancy besides clear differences in community structure.</title>
        <authorList>
            <person name="Ferrer M."/>
            <person name="Ruiz A."/>
            <person name="Lanza F."/>
            <person name="Haange S.B."/>
            <person name="Oberbach A."/>
            <person name="Till H."/>
            <person name="Bargiela R."/>
            <person name="Campoy C."/>
            <person name="Segura M.T."/>
            <person name="Richter M."/>
            <person name="von Bergen M."/>
            <person name="Seifert J."/>
            <person name="Suarez A."/>
        </authorList>
    </citation>
    <scope>NUCLEOTIDE SEQUENCE</scope>
</reference>
<dbReference type="PANTHER" id="PTHR43434:SF20">
    <property type="entry name" value="5'-NUCLEOTIDASE"/>
    <property type="match status" value="1"/>
</dbReference>
<dbReference type="GO" id="GO:0005829">
    <property type="term" value="C:cytosol"/>
    <property type="evidence" value="ECO:0007669"/>
    <property type="project" value="TreeGrafter"/>
</dbReference>
<dbReference type="Gene3D" id="3.40.50.1000">
    <property type="entry name" value="HAD superfamily/HAD-like"/>
    <property type="match status" value="1"/>
</dbReference>
<organism evidence="1">
    <name type="scientific">human gut metagenome</name>
    <dbReference type="NCBI Taxonomy" id="408170"/>
    <lineage>
        <taxon>unclassified sequences</taxon>
        <taxon>metagenomes</taxon>
        <taxon>organismal metagenomes</taxon>
    </lineage>
</organism>
<dbReference type="Pfam" id="PF13419">
    <property type="entry name" value="HAD_2"/>
    <property type="match status" value="1"/>
</dbReference>
<dbReference type="EMBL" id="AJWZ01004549">
    <property type="protein sequence ID" value="EKC65119.1"/>
    <property type="molecule type" value="Genomic_DNA"/>
</dbReference>
<dbReference type="GO" id="GO:0004713">
    <property type="term" value="F:protein tyrosine kinase activity"/>
    <property type="evidence" value="ECO:0007669"/>
    <property type="project" value="TreeGrafter"/>
</dbReference>